<dbReference type="OrthoDB" id="5792777at2"/>
<dbReference type="InterPro" id="IPR036188">
    <property type="entry name" value="FAD/NAD-bd_sf"/>
</dbReference>
<sequence length="323" mass="35541">MNISIVGAGVSGIFAAKTLVELGHHSTIIEKKSSIGGRMATHPIGNGHADSGAQFFTVRSKELSALTDEWLESGLVKKWFGDDFPRYTGINGMGPFIKSLSEDLEISLNEQVTFLSFDQERVNVISSIRESLYDAVILTAPVPQSLKLLKNSPGVLSPSSEKILYASAFRPCLVGLISLTETLEIGEKGIISENLPDGVDKIIANDQKGISSTPVLSIYMDADWSEAHYNQVEENILEEIISSLNKILSPRIISKKLLKRWRYAEAVNVYRQPFLRLDQKPIFLAGDSFLTKNDSSGRTRVESAILSGIYTGRAVHQELSINK</sequence>
<dbReference type="Proteomes" id="UP000239047">
    <property type="component" value="Unassembled WGS sequence"/>
</dbReference>
<dbReference type="PANTHER" id="PTHR16128:SF5">
    <property type="entry name" value="FAD_NAD(P)-BINDING OXIDOREDUCTASE FAMILY PROTEIN"/>
    <property type="match status" value="1"/>
</dbReference>
<organism evidence="2 3">
    <name type="scientific">Jeotgalibacillus proteolyticus</name>
    <dbReference type="NCBI Taxonomy" id="2082395"/>
    <lineage>
        <taxon>Bacteria</taxon>
        <taxon>Bacillati</taxon>
        <taxon>Bacillota</taxon>
        <taxon>Bacilli</taxon>
        <taxon>Bacillales</taxon>
        <taxon>Caryophanaceae</taxon>
        <taxon>Jeotgalibacillus</taxon>
    </lineage>
</organism>
<dbReference type="SUPFAM" id="SSF51905">
    <property type="entry name" value="FAD/NAD(P)-binding domain"/>
    <property type="match status" value="1"/>
</dbReference>
<keyword evidence="2" id="KW-0456">Lyase</keyword>
<reference evidence="2 3" key="1">
    <citation type="submission" date="2018-02" db="EMBL/GenBank/DDBJ databases">
        <title>Jeotgalibacillus proteolyticum sp. nov. a protease producing bacterium isolated from ocean sediments of Laizhou Bay.</title>
        <authorList>
            <person name="Li Y."/>
        </authorList>
    </citation>
    <scope>NUCLEOTIDE SEQUENCE [LARGE SCALE GENOMIC DNA]</scope>
    <source>
        <strain evidence="2 3">22-7</strain>
    </source>
</reference>
<dbReference type="PANTHER" id="PTHR16128">
    <property type="entry name" value="FAD/NAD(P)-BINDING OXIDOREDUCTASE FAMILY PROTEIN"/>
    <property type="match status" value="1"/>
</dbReference>
<gene>
    <name evidence="2" type="ORF">C4B60_17045</name>
</gene>
<dbReference type="AlphaFoldDB" id="A0A2S5G7V0"/>
<protein>
    <submittedName>
        <fullName evidence="2">Deoxyribodipyrimidine photolyase</fullName>
    </submittedName>
</protein>
<dbReference type="Gene3D" id="3.50.50.60">
    <property type="entry name" value="FAD/NAD(P)-binding domain"/>
    <property type="match status" value="1"/>
</dbReference>
<dbReference type="RefSeq" id="WP_104059242.1">
    <property type="nucleotide sequence ID" value="NZ_PREZ01000007.1"/>
</dbReference>
<dbReference type="GO" id="GO:0016491">
    <property type="term" value="F:oxidoreductase activity"/>
    <property type="evidence" value="ECO:0007669"/>
    <property type="project" value="InterPro"/>
</dbReference>
<evidence type="ECO:0000313" key="2">
    <source>
        <dbReference type="EMBL" id="PPA69023.1"/>
    </source>
</evidence>
<feature type="domain" description="Amine oxidase" evidence="1">
    <location>
        <begin position="90"/>
        <end position="315"/>
    </location>
</feature>
<proteinExistence type="predicted"/>
<dbReference type="EMBL" id="PREZ01000007">
    <property type="protein sequence ID" value="PPA69023.1"/>
    <property type="molecule type" value="Genomic_DNA"/>
</dbReference>
<keyword evidence="3" id="KW-1185">Reference proteome</keyword>
<evidence type="ECO:0000259" key="1">
    <source>
        <dbReference type="Pfam" id="PF01593"/>
    </source>
</evidence>
<dbReference type="InterPro" id="IPR002937">
    <property type="entry name" value="Amino_oxidase"/>
</dbReference>
<name>A0A2S5G7V0_9BACL</name>
<dbReference type="Gene3D" id="3.90.660.10">
    <property type="match status" value="1"/>
</dbReference>
<comment type="caution">
    <text evidence="2">The sequence shown here is derived from an EMBL/GenBank/DDBJ whole genome shotgun (WGS) entry which is preliminary data.</text>
</comment>
<dbReference type="Pfam" id="PF01593">
    <property type="entry name" value="Amino_oxidase"/>
    <property type="match status" value="1"/>
</dbReference>
<dbReference type="Pfam" id="PF13450">
    <property type="entry name" value="NAD_binding_8"/>
    <property type="match status" value="1"/>
</dbReference>
<accession>A0A2S5G7V0</accession>
<evidence type="ECO:0000313" key="3">
    <source>
        <dbReference type="Proteomes" id="UP000239047"/>
    </source>
</evidence>
<dbReference type="GO" id="GO:0016829">
    <property type="term" value="F:lyase activity"/>
    <property type="evidence" value="ECO:0007669"/>
    <property type="project" value="UniProtKB-KW"/>
</dbReference>